<feature type="region of interest" description="Disordered" evidence="4">
    <location>
        <begin position="336"/>
        <end position="355"/>
    </location>
</feature>
<dbReference type="Proteomes" id="UP000261811">
    <property type="component" value="Unassembled WGS sequence"/>
</dbReference>
<evidence type="ECO:0000256" key="3">
    <source>
        <dbReference type="ARBA" id="ARBA00023012"/>
    </source>
</evidence>
<organism evidence="7 8">
    <name type="scientific">Actinomadura logoneensis</name>
    <dbReference type="NCBI Taxonomy" id="2293572"/>
    <lineage>
        <taxon>Bacteria</taxon>
        <taxon>Bacillati</taxon>
        <taxon>Actinomycetota</taxon>
        <taxon>Actinomycetes</taxon>
        <taxon>Streptosporangiales</taxon>
        <taxon>Thermomonosporaceae</taxon>
        <taxon>Actinomadura</taxon>
    </lineage>
</organism>
<proteinExistence type="predicted"/>
<evidence type="ECO:0000256" key="2">
    <source>
        <dbReference type="ARBA" id="ARBA00022777"/>
    </source>
</evidence>
<gene>
    <name evidence="7" type="ORF">DZF91_36685</name>
</gene>
<dbReference type="GO" id="GO:0000155">
    <property type="term" value="F:phosphorelay sensor kinase activity"/>
    <property type="evidence" value="ECO:0007669"/>
    <property type="project" value="InterPro"/>
</dbReference>
<dbReference type="OrthoDB" id="5241784at2"/>
<protein>
    <submittedName>
        <fullName evidence="7">Two-component sensor histidine kinase</fullName>
    </submittedName>
</protein>
<dbReference type="GO" id="GO:0046983">
    <property type="term" value="F:protein dimerization activity"/>
    <property type="evidence" value="ECO:0007669"/>
    <property type="project" value="InterPro"/>
</dbReference>
<evidence type="ECO:0000313" key="8">
    <source>
        <dbReference type="Proteomes" id="UP000261811"/>
    </source>
</evidence>
<comment type="caution">
    <text evidence="7">The sequence shown here is derived from an EMBL/GenBank/DDBJ whole genome shotgun (WGS) entry which is preliminary data.</text>
</comment>
<dbReference type="InterPro" id="IPR036890">
    <property type="entry name" value="HATPase_C_sf"/>
</dbReference>
<feature type="transmembrane region" description="Helical" evidence="5">
    <location>
        <begin position="76"/>
        <end position="98"/>
    </location>
</feature>
<feature type="transmembrane region" description="Helical" evidence="5">
    <location>
        <begin position="12"/>
        <end position="32"/>
    </location>
</feature>
<dbReference type="Pfam" id="PF07730">
    <property type="entry name" value="HisKA_3"/>
    <property type="match status" value="1"/>
</dbReference>
<keyword evidence="3" id="KW-0902">Two-component regulatory system</keyword>
<keyword evidence="1" id="KW-0808">Transferase</keyword>
<feature type="transmembrane region" description="Helical" evidence="5">
    <location>
        <begin position="44"/>
        <end position="64"/>
    </location>
</feature>
<dbReference type="PANTHER" id="PTHR24421:SF63">
    <property type="entry name" value="SENSOR HISTIDINE KINASE DESK"/>
    <property type="match status" value="1"/>
</dbReference>
<keyword evidence="2 7" id="KW-0418">Kinase</keyword>
<dbReference type="InterPro" id="IPR011712">
    <property type="entry name" value="Sig_transdc_His_kin_sub3_dim/P"/>
</dbReference>
<dbReference type="GO" id="GO:0016020">
    <property type="term" value="C:membrane"/>
    <property type="evidence" value="ECO:0007669"/>
    <property type="project" value="InterPro"/>
</dbReference>
<dbReference type="AlphaFoldDB" id="A0A372J9M5"/>
<feature type="non-terminal residue" evidence="7">
    <location>
        <position position="355"/>
    </location>
</feature>
<dbReference type="Gene3D" id="3.30.565.10">
    <property type="entry name" value="Histidine kinase-like ATPase, C-terminal domain"/>
    <property type="match status" value="1"/>
</dbReference>
<evidence type="ECO:0000256" key="4">
    <source>
        <dbReference type="SAM" id="MobiDB-lite"/>
    </source>
</evidence>
<keyword evidence="5" id="KW-1133">Transmembrane helix</keyword>
<name>A0A372J9M5_9ACTN</name>
<evidence type="ECO:0000256" key="1">
    <source>
        <dbReference type="ARBA" id="ARBA00022679"/>
    </source>
</evidence>
<feature type="transmembrane region" description="Helical" evidence="5">
    <location>
        <begin position="118"/>
        <end position="136"/>
    </location>
</feature>
<accession>A0A372J9M5</accession>
<keyword evidence="5" id="KW-0812">Transmembrane</keyword>
<evidence type="ECO:0000256" key="5">
    <source>
        <dbReference type="SAM" id="Phobius"/>
    </source>
</evidence>
<dbReference type="InterPro" id="IPR050482">
    <property type="entry name" value="Sensor_HK_TwoCompSys"/>
</dbReference>
<dbReference type="PANTHER" id="PTHR24421">
    <property type="entry name" value="NITRATE/NITRITE SENSOR PROTEIN NARX-RELATED"/>
    <property type="match status" value="1"/>
</dbReference>
<keyword evidence="5" id="KW-0472">Membrane</keyword>
<sequence length="355" mass="37458">MQPRIPRAPVIAAIIVALTSVSLAGLLLPALWDEAFGRRDAARFVPALLAVAAVCGLYGRLLWLNLTRRTSPVHRLGLAAITLVSWALPALLGVDTGWGNALLVPAGLVAVVLPARQAVAVAAAGTVAGAACGLVLGMRPLAVLYQLVAFPMVVFSGYITVWLFHVVQELREARAELARSAVGEERLRFARDLHDVLGHSLQAVALRAEVAERFADRDPARVRKELAEIQTMAREAVRDVREIVRGHRATSLRTELDGMSAVLRAAGIACDRPDVPTGLPAAVHEPLGWVVREAATNILRHSSATWCRIRVDTEDGTCVRLEIVNDGAARRAAAVGSAGSAGAGPDDGGAPGSGL</sequence>
<feature type="domain" description="Signal transduction histidine kinase subgroup 3 dimerisation and phosphoacceptor" evidence="6">
    <location>
        <begin position="185"/>
        <end position="250"/>
    </location>
</feature>
<feature type="transmembrane region" description="Helical" evidence="5">
    <location>
        <begin position="143"/>
        <end position="164"/>
    </location>
</feature>
<keyword evidence="8" id="KW-1185">Reference proteome</keyword>
<dbReference type="EMBL" id="QURH01001038">
    <property type="protein sequence ID" value="RFU36693.1"/>
    <property type="molecule type" value="Genomic_DNA"/>
</dbReference>
<reference evidence="7 8" key="1">
    <citation type="submission" date="2018-08" db="EMBL/GenBank/DDBJ databases">
        <title>Actinomadura jelena sp. nov., a novel Actinomycete isolated from soil in Chad.</title>
        <authorList>
            <person name="Shi L."/>
        </authorList>
    </citation>
    <scope>NUCLEOTIDE SEQUENCE [LARGE SCALE GENOMIC DNA]</scope>
    <source>
        <strain evidence="7 8">NEAU-G17</strain>
    </source>
</reference>
<dbReference type="Gene3D" id="1.20.5.1930">
    <property type="match status" value="1"/>
</dbReference>
<evidence type="ECO:0000259" key="6">
    <source>
        <dbReference type="Pfam" id="PF07730"/>
    </source>
</evidence>
<feature type="compositionally biased region" description="Gly residues" evidence="4">
    <location>
        <begin position="339"/>
        <end position="355"/>
    </location>
</feature>
<evidence type="ECO:0000313" key="7">
    <source>
        <dbReference type="EMBL" id="RFU36693.1"/>
    </source>
</evidence>